<proteinExistence type="predicted"/>
<dbReference type="OrthoDB" id="1061929at2"/>
<evidence type="ECO:0000313" key="2">
    <source>
        <dbReference type="Proteomes" id="UP000286063"/>
    </source>
</evidence>
<reference evidence="1 2" key="1">
    <citation type="submission" date="2018-08" db="EMBL/GenBank/DDBJ databases">
        <title>A genome reference for cultivated species of the human gut microbiota.</title>
        <authorList>
            <person name="Zou Y."/>
            <person name="Xue W."/>
            <person name="Luo G."/>
        </authorList>
    </citation>
    <scope>NUCLEOTIDE SEQUENCE [LARGE SCALE GENOMIC DNA]</scope>
    <source>
        <strain evidence="1 2">OF02-7</strain>
    </source>
</reference>
<comment type="caution">
    <text evidence="1">The sequence shown here is derived from an EMBL/GenBank/DDBJ whole genome shotgun (WGS) entry which is preliminary data.</text>
</comment>
<evidence type="ECO:0000313" key="1">
    <source>
        <dbReference type="EMBL" id="RGY15911.1"/>
    </source>
</evidence>
<sequence>MIWIMGKILFIFISLFLLSSCLYEDKGNYDYNRLPDLEIWGVEENYGDRLLYTEYLKIVPEIKFSDEKDEAYSYAWYKKGKDKELVLISETKDLNYLPEDFGRNDFRFVVVHKETGLKAWVDTYCNVYSKTERGFYVLKQTVDGRTDMDAYLREPDGSYTKMEDVITLAVGAPLDGDPKSLDYNKYRWDNRDENSLEVKNALFPTTSEDVAVIDLVSLKHLVSYEDLFVEAMPIKGERKIKGMFSSGSSSMLIYEGNDGKNKVRTRTAHEHSTFGFEYEDYNPFPCPLGTEEGGNKLMLFDQESGRFLTTSGEVSKYTVLSKTINSTFGKYPMEGRDCDIVFLAQSDGQCGYLASKGIGYVLMKKRHHPDSLLLGQFSPKMFSSLTSYSAMQQVDTLLASKVALSRADFYTMHQDGGVMYFSIGNSINKYYINSKKEMVDVMRVPGGEITWMKYLRNDYVEAPLRFSCLIIATYDKATDSYKLLLYDIDSSDNPVVTPRTVLEGKGRVHSAKYVVPVNLEGSRTFFKNYYYY</sequence>
<dbReference type="PROSITE" id="PS51257">
    <property type="entry name" value="PROKAR_LIPOPROTEIN"/>
    <property type="match status" value="1"/>
</dbReference>
<dbReference type="EMBL" id="QSCR01000022">
    <property type="protein sequence ID" value="RGY15911.1"/>
    <property type="molecule type" value="Genomic_DNA"/>
</dbReference>
<organism evidence="1 2">
    <name type="scientific">Butyricimonas virosa</name>
    <dbReference type="NCBI Taxonomy" id="544645"/>
    <lineage>
        <taxon>Bacteria</taxon>
        <taxon>Pseudomonadati</taxon>
        <taxon>Bacteroidota</taxon>
        <taxon>Bacteroidia</taxon>
        <taxon>Bacteroidales</taxon>
        <taxon>Odoribacteraceae</taxon>
        <taxon>Butyricimonas</taxon>
    </lineage>
</organism>
<dbReference type="AlphaFoldDB" id="A0A413ILH1"/>
<dbReference type="Pfam" id="PF16407">
    <property type="entry name" value="PKD_2"/>
    <property type="match status" value="1"/>
</dbReference>
<accession>A0A413ILH1</accession>
<dbReference type="InterPro" id="IPR032183">
    <property type="entry name" value="PKD-like"/>
</dbReference>
<name>A0A413ILH1_9BACT</name>
<dbReference type="Proteomes" id="UP000286063">
    <property type="component" value="Unassembled WGS sequence"/>
</dbReference>
<protein>
    <submittedName>
        <fullName evidence="1">Uncharacterized protein</fullName>
    </submittedName>
</protein>
<gene>
    <name evidence="1" type="ORF">DXA50_12305</name>
</gene>